<keyword evidence="2" id="KW-1185">Reference proteome</keyword>
<reference evidence="1 2" key="1">
    <citation type="submission" date="2016-10" db="EMBL/GenBank/DDBJ databases">
        <authorList>
            <person name="de Groot N.N."/>
        </authorList>
    </citation>
    <scope>NUCLEOTIDE SEQUENCE [LARGE SCALE GENOMIC DNA]</scope>
    <source>
        <strain evidence="1 2">CGMCC 1.9157</strain>
    </source>
</reference>
<dbReference type="Proteomes" id="UP000199236">
    <property type="component" value="Unassembled WGS sequence"/>
</dbReference>
<dbReference type="OrthoDB" id="1346484at2"/>
<dbReference type="InterPro" id="IPR014456">
    <property type="entry name" value="UCP010244_IM"/>
</dbReference>
<protein>
    <submittedName>
        <fullName evidence="1">Uncharacterized membrane protein</fullName>
    </submittedName>
</protein>
<dbReference type="EMBL" id="FOVR01000001">
    <property type="protein sequence ID" value="SFN56817.1"/>
    <property type="molecule type" value="Genomic_DNA"/>
</dbReference>
<dbReference type="PIRSF" id="PIRSF010244">
    <property type="entry name" value="UCP010244_imp"/>
    <property type="match status" value="1"/>
</dbReference>
<dbReference type="STRING" id="655353.SAMN04488056_101325"/>
<evidence type="ECO:0000313" key="1">
    <source>
        <dbReference type="EMBL" id="SFN56817.1"/>
    </source>
</evidence>
<proteinExistence type="predicted"/>
<organism evidence="1 2">
    <name type="scientific">Cohaesibacter marisflavi</name>
    <dbReference type="NCBI Taxonomy" id="655353"/>
    <lineage>
        <taxon>Bacteria</taxon>
        <taxon>Pseudomonadati</taxon>
        <taxon>Pseudomonadota</taxon>
        <taxon>Alphaproteobacteria</taxon>
        <taxon>Hyphomicrobiales</taxon>
        <taxon>Cohaesibacteraceae</taxon>
    </lineage>
</organism>
<evidence type="ECO:0000313" key="2">
    <source>
        <dbReference type="Proteomes" id="UP000199236"/>
    </source>
</evidence>
<sequence>MIREILVFLAALIVAAIIHIATIFALPYFAENDLWHKVQALGPVHEMYVLSDPQDAINLSVDLDPTFAYGLCRTNVSDAPILLKGSLPSNFWSLDYVDRNGRSQFSLTNQISGSNLNVVLATRGQQRLLAERPDMTDETAIVISAAGEKGILVVRAMVASERDRGTIASALGTLSCGPLWSEASFE</sequence>
<accession>A0A1I5A361</accession>
<dbReference type="AlphaFoldDB" id="A0A1I5A361"/>
<dbReference type="RefSeq" id="WP_090068173.1">
    <property type="nucleotide sequence ID" value="NZ_FOVR01000001.1"/>
</dbReference>
<gene>
    <name evidence="1" type="ORF">SAMN04488056_101325</name>
</gene>
<name>A0A1I5A361_9HYPH</name>